<dbReference type="GO" id="GO:0016787">
    <property type="term" value="F:hydrolase activity"/>
    <property type="evidence" value="ECO:0007669"/>
    <property type="project" value="UniProtKB-KW"/>
</dbReference>
<dbReference type="AlphaFoldDB" id="A0A4R7S621"/>
<dbReference type="InterPro" id="IPR004843">
    <property type="entry name" value="Calcineurin-like_PHP"/>
</dbReference>
<dbReference type="Proteomes" id="UP000295662">
    <property type="component" value="Unassembled WGS sequence"/>
</dbReference>
<comment type="caution">
    <text evidence="2">The sequence shown here is derived from an EMBL/GenBank/DDBJ whole genome shotgun (WGS) entry which is preliminary data.</text>
</comment>
<gene>
    <name evidence="2" type="ORF">EI77_01321</name>
</gene>
<dbReference type="EMBL" id="SOCA01000002">
    <property type="protein sequence ID" value="TDU72855.1"/>
    <property type="molecule type" value="Genomic_DNA"/>
</dbReference>
<dbReference type="RefSeq" id="WP_133793970.1">
    <property type="nucleotide sequence ID" value="NZ_SOCA01000002.1"/>
</dbReference>
<dbReference type="Pfam" id="PF00149">
    <property type="entry name" value="Metallophos"/>
    <property type="match status" value="1"/>
</dbReference>
<name>A0A4R7S621_9BACT</name>
<sequence>MRLRILSDLHREFGPTSIPAMDADVVILAGDIGTKQNALPWIHEVTGNTPTVYVCGNHEFYGDKLPRVTERLKEQTAGSHIHVLENEAFEVDGWHIYGCTLWTDLALHGEWSEGANEAGDRMNDYKRIRTSSQGYRKLLPRDTRAIHLESVQRLSEFLSTHDPQRTIIVTHHAPSARSLPESRRAELISSAYASHLDGFIENHQPYLWIHGHIHHSQDYCIGTTRVIANPQGYPNYPNIDFLPRLVVEI</sequence>
<evidence type="ECO:0000313" key="3">
    <source>
        <dbReference type="Proteomes" id="UP000295662"/>
    </source>
</evidence>
<dbReference type="InterPro" id="IPR029052">
    <property type="entry name" value="Metallo-depent_PP-like"/>
</dbReference>
<keyword evidence="3" id="KW-1185">Reference proteome</keyword>
<protein>
    <submittedName>
        <fullName evidence="2">Putative phosphohydrolase</fullName>
    </submittedName>
</protein>
<dbReference type="PANTHER" id="PTHR37844:SF2">
    <property type="entry name" value="SER_THR PROTEIN PHOSPHATASE SUPERFAMILY (AFU_ORTHOLOGUE AFUA_1G14840)"/>
    <property type="match status" value="1"/>
</dbReference>
<reference evidence="2 3" key="1">
    <citation type="submission" date="2019-03" db="EMBL/GenBank/DDBJ databases">
        <title>Genomic Encyclopedia of Archaeal and Bacterial Type Strains, Phase II (KMG-II): from individual species to whole genera.</title>
        <authorList>
            <person name="Goeker M."/>
        </authorList>
    </citation>
    <scope>NUCLEOTIDE SEQUENCE [LARGE SCALE GENOMIC DNA]</scope>
    <source>
        <strain evidence="2 3">ATCC 25309</strain>
    </source>
</reference>
<accession>A0A4R7S621</accession>
<dbReference type="Gene3D" id="3.60.21.10">
    <property type="match status" value="2"/>
</dbReference>
<evidence type="ECO:0000259" key="1">
    <source>
        <dbReference type="Pfam" id="PF00149"/>
    </source>
</evidence>
<evidence type="ECO:0000313" key="2">
    <source>
        <dbReference type="EMBL" id="TDU72855.1"/>
    </source>
</evidence>
<keyword evidence="2" id="KW-0378">Hydrolase</keyword>
<dbReference type="PANTHER" id="PTHR37844">
    <property type="entry name" value="SER/THR PROTEIN PHOSPHATASE SUPERFAMILY (AFU_ORTHOLOGUE AFUA_1G14840)"/>
    <property type="match status" value="1"/>
</dbReference>
<dbReference type="SUPFAM" id="SSF56300">
    <property type="entry name" value="Metallo-dependent phosphatases"/>
    <property type="match status" value="1"/>
</dbReference>
<organism evidence="2 3">
    <name type="scientific">Prosthecobacter fusiformis</name>
    <dbReference type="NCBI Taxonomy" id="48464"/>
    <lineage>
        <taxon>Bacteria</taxon>
        <taxon>Pseudomonadati</taxon>
        <taxon>Verrucomicrobiota</taxon>
        <taxon>Verrucomicrobiia</taxon>
        <taxon>Verrucomicrobiales</taxon>
        <taxon>Verrucomicrobiaceae</taxon>
        <taxon>Prosthecobacter</taxon>
    </lineage>
</organism>
<proteinExistence type="predicted"/>
<feature type="domain" description="Calcineurin-like phosphoesterase" evidence="1">
    <location>
        <begin position="18"/>
        <end position="215"/>
    </location>
</feature>
<dbReference type="OrthoDB" id="356681at2"/>